<keyword evidence="3" id="KW-1015">Disulfide bond</keyword>
<gene>
    <name evidence="5" type="ORF">MNB_SV-13-2182</name>
</gene>
<keyword evidence="1" id="KW-0813">Transport</keyword>
<dbReference type="EMBL" id="FPHM01000206">
    <property type="protein sequence ID" value="SFV71119.1"/>
    <property type="molecule type" value="Genomic_DNA"/>
</dbReference>
<evidence type="ECO:0000256" key="2">
    <source>
        <dbReference type="ARBA" id="ARBA00022982"/>
    </source>
</evidence>
<dbReference type="Gene3D" id="3.40.30.10">
    <property type="entry name" value="Glutaredoxin"/>
    <property type="match status" value="1"/>
</dbReference>
<evidence type="ECO:0000259" key="4">
    <source>
        <dbReference type="PROSITE" id="PS51352"/>
    </source>
</evidence>
<dbReference type="PROSITE" id="PS51352">
    <property type="entry name" value="THIOREDOXIN_2"/>
    <property type="match status" value="1"/>
</dbReference>
<reference evidence="5" key="1">
    <citation type="submission" date="2016-10" db="EMBL/GenBank/DDBJ databases">
        <authorList>
            <person name="de Groot N.N."/>
        </authorList>
    </citation>
    <scope>NUCLEOTIDE SEQUENCE</scope>
</reference>
<dbReference type="PRINTS" id="PR00421">
    <property type="entry name" value="THIOREDOXIN"/>
</dbReference>
<name>A0A1W1CZA8_9ZZZZ</name>
<dbReference type="InterPro" id="IPR036249">
    <property type="entry name" value="Thioredoxin-like_sf"/>
</dbReference>
<protein>
    <submittedName>
        <fullName evidence="5">Thioredoxin</fullName>
    </submittedName>
</protein>
<dbReference type="Pfam" id="PF00085">
    <property type="entry name" value="Thioredoxin"/>
    <property type="match status" value="1"/>
</dbReference>
<dbReference type="InterPro" id="IPR017937">
    <property type="entry name" value="Thioredoxin_CS"/>
</dbReference>
<dbReference type="InterPro" id="IPR013766">
    <property type="entry name" value="Thioredoxin_domain"/>
</dbReference>
<dbReference type="AlphaFoldDB" id="A0A1W1CZA8"/>
<organism evidence="5">
    <name type="scientific">hydrothermal vent metagenome</name>
    <dbReference type="NCBI Taxonomy" id="652676"/>
    <lineage>
        <taxon>unclassified sequences</taxon>
        <taxon>metagenomes</taxon>
        <taxon>ecological metagenomes</taxon>
    </lineage>
</organism>
<dbReference type="Gene3D" id="2.30.30.380">
    <property type="entry name" value="Zn-finger domain of Sec23/24"/>
    <property type="match status" value="1"/>
</dbReference>
<dbReference type="SUPFAM" id="SSF52833">
    <property type="entry name" value="Thioredoxin-like"/>
    <property type="match status" value="1"/>
</dbReference>
<dbReference type="PROSITE" id="PS00194">
    <property type="entry name" value="THIOREDOXIN_1"/>
    <property type="match status" value="1"/>
</dbReference>
<dbReference type="GO" id="GO:0005737">
    <property type="term" value="C:cytoplasm"/>
    <property type="evidence" value="ECO:0007669"/>
    <property type="project" value="TreeGrafter"/>
</dbReference>
<accession>A0A1W1CZA8</accession>
<dbReference type="GO" id="GO:0015035">
    <property type="term" value="F:protein-disulfide reductase activity"/>
    <property type="evidence" value="ECO:0007669"/>
    <property type="project" value="TreeGrafter"/>
</dbReference>
<dbReference type="NCBIfam" id="NF008229">
    <property type="entry name" value="PRK10996.1"/>
    <property type="match status" value="1"/>
</dbReference>
<dbReference type="CDD" id="cd02947">
    <property type="entry name" value="TRX_family"/>
    <property type="match status" value="1"/>
</dbReference>
<dbReference type="PANTHER" id="PTHR45663">
    <property type="entry name" value="GEO12009P1"/>
    <property type="match status" value="1"/>
</dbReference>
<feature type="domain" description="Thioredoxin" evidence="4">
    <location>
        <begin position="31"/>
        <end position="143"/>
    </location>
</feature>
<dbReference type="PANTHER" id="PTHR45663:SF11">
    <property type="entry name" value="GEO12009P1"/>
    <property type="match status" value="1"/>
</dbReference>
<proteinExistence type="predicted"/>
<evidence type="ECO:0000256" key="3">
    <source>
        <dbReference type="ARBA" id="ARBA00023157"/>
    </source>
</evidence>
<evidence type="ECO:0000256" key="1">
    <source>
        <dbReference type="ARBA" id="ARBA00022448"/>
    </source>
</evidence>
<evidence type="ECO:0000313" key="5">
    <source>
        <dbReference type="EMBL" id="SFV71119.1"/>
    </source>
</evidence>
<keyword evidence="2" id="KW-0249">Electron transport</keyword>
<sequence>MNLNVVCPHCLKVNRIPKKDTYNKANCGSCKKSLLNAEPVEVDADSLGLFLANSEIPIVVDFWAPWCGPCLQMAPAFKAVSSSMSLQVQFLKVNTEEHQNLGGQYRIEGIPTMLMFNGFKETNRISGALPQSSLEAWVREHSNG</sequence>